<reference evidence="1" key="1">
    <citation type="journal article" date="2015" name="Proc. Natl. Acad. Sci. U.S.A.">
        <title>Networks of energetic and metabolic interactions define dynamics in microbial communities.</title>
        <authorList>
            <person name="Embree M."/>
            <person name="Liu J.K."/>
            <person name="Al-Bassam M.M."/>
            <person name="Zengler K."/>
        </authorList>
    </citation>
    <scope>NUCLEOTIDE SEQUENCE</scope>
</reference>
<accession>A0A0W8GAD3</accession>
<protein>
    <submittedName>
        <fullName evidence="1">Uncharacterized protein</fullName>
    </submittedName>
</protein>
<sequence>MSMRPVAAAVLAAVLTAALALSSLAAAPAQAAPPAGKGAGAVEAPPTLRASAILPKSMLTAPNCRVDETVRNDGYLNTYTLHTPQGDLKVLSTALLGQRLQECAAIVAMDKVEPAGQFGDAVKEKGKNTVKGAVNLVTRPLATVGSALSGVGKMFQRAEESLVESKASKYEDNPAAAALGYSRSKRDIAKHFGVDPYSTNPFVKERLDRLAGADFAGSLLATGASAAVPGAVGVGVSVAGTSKWLTDMDVALPPADLRRMNRGKLAAMGVPADLAEAFIDNTDLSPVHQTLLVNALAAMSRTANREAFIAFCLSTDSEDLALFRERMALMFASYDSRKEHLVRFERVGRFVAGRTQSGRLVLCFPLDMLVWTQSTANLVQRLQDSLPGRNAAKAEFWIGGGITPLAAKSLAALGIEAHPDAAAFLLGMAR</sequence>
<comment type="caution">
    <text evidence="1">The sequence shown here is derived from an EMBL/GenBank/DDBJ whole genome shotgun (WGS) entry which is preliminary data.</text>
</comment>
<dbReference type="AlphaFoldDB" id="A0A0W8GAD3"/>
<gene>
    <name evidence="1" type="ORF">ASZ90_000046</name>
</gene>
<dbReference type="EMBL" id="LNQE01000006">
    <property type="protein sequence ID" value="KUG30077.1"/>
    <property type="molecule type" value="Genomic_DNA"/>
</dbReference>
<evidence type="ECO:0000313" key="1">
    <source>
        <dbReference type="EMBL" id="KUG30077.1"/>
    </source>
</evidence>
<proteinExistence type="predicted"/>
<organism evidence="1">
    <name type="scientific">hydrocarbon metagenome</name>
    <dbReference type="NCBI Taxonomy" id="938273"/>
    <lineage>
        <taxon>unclassified sequences</taxon>
        <taxon>metagenomes</taxon>
        <taxon>ecological metagenomes</taxon>
    </lineage>
</organism>
<name>A0A0W8GAD3_9ZZZZ</name>